<dbReference type="EMBL" id="JAVRFL010000021">
    <property type="protein sequence ID" value="MDT0530982.1"/>
    <property type="molecule type" value="Genomic_DNA"/>
</dbReference>
<reference evidence="2" key="1">
    <citation type="submission" date="2023-09" db="EMBL/GenBank/DDBJ databases">
        <title>30 novel species of actinomycetes from the DSMZ collection.</title>
        <authorList>
            <person name="Nouioui I."/>
        </authorList>
    </citation>
    <scope>NUCLEOTIDE SEQUENCE</scope>
    <source>
        <strain evidence="2">DSM 115977</strain>
    </source>
</reference>
<organism evidence="2 3">
    <name type="scientific">Micromonospora reichwaldensis</name>
    <dbReference type="NCBI Taxonomy" id="3075516"/>
    <lineage>
        <taxon>Bacteria</taxon>
        <taxon>Bacillati</taxon>
        <taxon>Actinomycetota</taxon>
        <taxon>Actinomycetes</taxon>
        <taxon>Micromonosporales</taxon>
        <taxon>Micromonosporaceae</taxon>
        <taxon>Micromonospora</taxon>
    </lineage>
</organism>
<protein>
    <recommendedName>
        <fullName evidence="4">Secreted protein</fullName>
    </recommendedName>
</protein>
<proteinExistence type="predicted"/>
<dbReference type="RefSeq" id="WP_311412931.1">
    <property type="nucleotide sequence ID" value="NZ_JAVRFL010000021.1"/>
</dbReference>
<comment type="caution">
    <text evidence="2">The sequence shown here is derived from an EMBL/GenBank/DDBJ whole genome shotgun (WGS) entry which is preliminary data.</text>
</comment>
<feature type="signal peptide" evidence="1">
    <location>
        <begin position="1"/>
        <end position="30"/>
    </location>
</feature>
<evidence type="ECO:0000256" key="1">
    <source>
        <dbReference type="SAM" id="SignalP"/>
    </source>
</evidence>
<accession>A0ABU2WYH2</accession>
<dbReference type="Proteomes" id="UP001180973">
    <property type="component" value="Unassembled WGS sequence"/>
</dbReference>
<keyword evidence="3" id="KW-1185">Reference proteome</keyword>
<sequence length="142" mass="15645">MKKRRSAVAALLGISALFGTVVISPAPAQAATEWSMSNTSADVSGAWVHGSWRWGDNGRLYVEVKVKDTVANDRNAKARLMAYYRDGGTRYEELANDNGMNSTVSRTYNFASNVTRVEINECTDNSLSANICGRYSTIFYRS</sequence>
<gene>
    <name evidence="2" type="ORF">RM555_18505</name>
</gene>
<feature type="chain" id="PRO_5045882412" description="Secreted protein" evidence="1">
    <location>
        <begin position="31"/>
        <end position="142"/>
    </location>
</feature>
<evidence type="ECO:0008006" key="4">
    <source>
        <dbReference type="Google" id="ProtNLM"/>
    </source>
</evidence>
<evidence type="ECO:0000313" key="2">
    <source>
        <dbReference type="EMBL" id="MDT0530982.1"/>
    </source>
</evidence>
<keyword evidence="1" id="KW-0732">Signal</keyword>
<evidence type="ECO:0000313" key="3">
    <source>
        <dbReference type="Proteomes" id="UP001180973"/>
    </source>
</evidence>
<name>A0ABU2WYH2_9ACTN</name>